<dbReference type="SUPFAM" id="SSF53448">
    <property type="entry name" value="Nucleotide-diphospho-sugar transferases"/>
    <property type="match status" value="1"/>
</dbReference>
<sequence length="262" mass="30128">MPNYTIAISTLNDGISKIKLPNVNDFDSFHFLIIHQVTDTGTDYGEHYKRLKNVSNDINIHTSHEMGLSRSRNLAIDLCQTDYIVFSDDDNGYIENLKVTLDTGLIDNDFPELISFMISDVDGNLFKAYPSNKFSHTRRSILRLSSIENVVNIDFLRRNNIRFNEEFGLGSTYPSCEQGIFGNDILKHSGRCLFIPEVIAIHPLENSGLDFYEPQNALTRKKMLINVFGFGGYFYTLMFFLVKLRKVPRKKVFGFIYGLFFK</sequence>
<evidence type="ECO:0000313" key="2">
    <source>
        <dbReference type="EMBL" id="MCW8333622.1"/>
    </source>
</evidence>
<dbReference type="InterPro" id="IPR029044">
    <property type="entry name" value="Nucleotide-diphossugar_trans"/>
</dbReference>
<name>A0A9X3CDF1_9VIBR</name>
<keyword evidence="1" id="KW-1133">Transmembrane helix</keyword>
<dbReference type="AlphaFoldDB" id="A0A9X3CDF1"/>
<evidence type="ECO:0000313" key="3">
    <source>
        <dbReference type="Proteomes" id="UP001155586"/>
    </source>
</evidence>
<dbReference type="RefSeq" id="WP_265687132.1">
    <property type="nucleotide sequence ID" value="NZ_JAKRRX010000029.1"/>
</dbReference>
<dbReference type="EMBL" id="JAKRRX010000029">
    <property type="protein sequence ID" value="MCW8333622.1"/>
    <property type="molecule type" value="Genomic_DNA"/>
</dbReference>
<evidence type="ECO:0000256" key="1">
    <source>
        <dbReference type="SAM" id="Phobius"/>
    </source>
</evidence>
<reference evidence="2" key="1">
    <citation type="submission" date="2022-02" db="EMBL/GenBank/DDBJ databases">
        <title>Vibrio sp. nov., a new bacterium isolated from Bohai sea, China.</title>
        <authorList>
            <person name="Yuan Y."/>
        </authorList>
    </citation>
    <scope>NUCLEOTIDE SEQUENCE</scope>
    <source>
        <strain evidence="2">DBSS07</strain>
    </source>
</reference>
<keyword evidence="1" id="KW-0472">Membrane</keyword>
<gene>
    <name evidence="2" type="ORF">MD483_07275</name>
</gene>
<feature type="transmembrane region" description="Helical" evidence="1">
    <location>
        <begin position="223"/>
        <end position="242"/>
    </location>
</feature>
<keyword evidence="1" id="KW-0812">Transmembrane</keyword>
<dbReference type="Gene3D" id="3.90.550.10">
    <property type="entry name" value="Spore Coat Polysaccharide Biosynthesis Protein SpsA, Chain A"/>
    <property type="match status" value="1"/>
</dbReference>
<organism evidence="2 3">
    <name type="scientific">Vibrio paucivorans</name>
    <dbReference type="NCBI Taxonomy" id="2829489"/>
    <lineage>
        <taxon>Bacteria</taxon>
        <taxon>Pseudomonadati</taxon>
        <taxon>Pseudomonadota</taxon>
        <taxon>Gammaproteobacteria</taxon>
        <taxon>Vibrionales</taxon>
        <taxon>Vibrionaceae</taxon>
        <taxon>Vibrio</taxon>
    </lineage>
</organism>
<proteinExistence type="predicted"/>
<dbReference type="Proteomes" id="UP001155586">
    <property type="component" value="Unassembled WGS sequence"/>
</dbReference>
<keyword evidence="3" id="KW-1185">Reference proteome</keyword>
<comment type="caution">
    <text evidence="2">The sequence shown here is derived from an EMBL/GenBank/DDBJ whole genome shotgun (WGS) entry which is preliminary data.</text>
</comment>
<protein>
    <submittedName>
        <fullName evidence="2">Glycosyltransferase</fullName>
    </submittedName>
</protein>
<dbReference type="CDD" id="cd00761">
    <property type="entry name" value="Glyco_tranf_GTA_type"/>
    <property type="match status" value="1"/>
</dbReference>
<accession>A0A9X3CDF1</accession>